<accession>A0AAI9UK35</accession>
<name>A0AAI9UK35_9PEZI</name>
<dbReference type="AlphaFoldDB" id="A0AAI9UK35"/>
<evidence type="ECO:0000313" key="2">
    <source>
        <dbReference type="Proteomes" id="UP001239213"/>
    </source>
</evidence>
<reference evidence="1" key="1">
    <citation type="submission" date="2016-11" db="EMBL/GenBank/DDBJ databases">
        <title>The genome sequence of Colletotrichum cuscutae.</title>
        <authorList>
            <person name="Baroncelli R."/>
        </authorList>
    </citation>
    <scope>NUCLEOTIDE SEQUENCE</scope>
    <source>
        <strain evidence="1">IMI 304802</strain>
    </source>
</reference>
<proteinExistence type="predicted"/>
<evidence type="ECO:0000313" key="1">
    <source>
        <dbReference type="EMBL" id="KAK1458851.1"/>
    </source>
</evidence>
<keyword evidence="2" id="KW-1185">Reference proteome</keyword>
<gene>
    <name evidence="1" type="ORF">CCUS01_09105</name>
</gene>
<dbReference type="EMBL" id="MPDP01000275">
    <property type="protein sequence ID" value="KAK1458851.1"/>
    <property type="molecule type" value="Genomic_DNA"/>
</dbReference>
<sequence>MEFCNVTMRIRHIHSPFWWIAGNITRAKA</sequence>
<comment type="caution">
    <text evidence="1">The sequence shown here is derived from an EMBL/GenBank/DDBJ whole genome shotgun (WGS) entry which is preliminary data.</text>
</comment>
<organism evidence="1 2">
    <name type="scientific">Colletotrichum cuscutae</name>
    <dbReference type="NCBI Taxonomy" id="1209917"/>
    <lineage>
        <taxon>Eukaryota</taxon>
        <taxon>Fungi</taxon>
        <taxon>Dikarya</taxon>
        <taxon>Ascomycota</taxon>
        <taxon>Pezizomycotina</taxon>
        <taxon>Sordariomycetes</taxon>
        <taxon>Hypocreomycetidae</taxon>
        <taxon>Glomerellales</taxon>
        <taxon>Glomerellaceae</taxon>
        <taxon>Colletotrichum</taxon>
        <taxon>Colletotrichum acutatum species complex</taxon>
    </lineage>
</organism>
<dbReference type="Proteomes" id="UP001239213">
    <property type="component" value="Unassembled WGS sequence"/>
</dbReference>
<protein>
    <submittedName>
        <fullName evidence="1">Uncharacterized protein</fullName>
    </submittedName>
</protein>